<dbReference type="EMBL" id="BAAAQW010000005">
    <property type="protein sequence ID" value="GAA2200412.1"/>
    <property type="molecule type" value="Genomic_DNA"/>
</dbReference>
<feature type="domain" description="DUF4082" evidence="3">
    <location>
        <begin position="665"/>
        <end position="820"/>
    </location>
</feature>
<comment type="caution">
    <text evidence="5">The sequence shown here is derived from an EMBL/GenBank/DDBJ whole genome shotgun (WGS) entry which is preliminary data.</text>
</comment>
<dbReference type="Pfam" id="PF13313">
    <property type="entry name" value="DUF4082"/>
    <property type="match status" value="3"/>
</dbReference>
<feature type="domain" description="SbsA Ig-like" evidence="2">
    <location>
        <begin position="1306"/>
        <end position="1405"/>
    </location>
</feature>
<protein>
    <recommendedName>
        <fullName evidence="7">Ig-like domain-containing protein</fullName>
    </recommendedName>
</protein>
<dbReference type="InterPro" id="IPR025141">
    <property type="entry name" value="DUF4082"/>
</dbReference>
<evidence type="ECO:0008006" key="7">
    <source>
        <dbReference type="Google" id="ProtNLM"/>
    </source>
</evidence>
<accession>A0ABN3BUK3</accession>
<dbReference type="Gene3D" id="2.60.40.1220">
    <property type="match status" value="4"/>
</dbReference>
<dbReference type="SUPFAM" id="SSF81296">
    <property type="entry name" value="E set domains"/>
    <property type="match status" value="1"/>
</dbReference>
<evidence type="ECO:0000259" key="4">
    <source>
        <dbReference type="Pfam" id="PF20254"/>
    </source>
</evidence>
<evidence type="ECO:0000256" key="1">
    <source>
        <dbReference type="ARBA" id="ARBA00022729"/>
    </source>
</evidence>
<gene>
    <name evidence="5" type="ORF">GCM10009849_20800</name>
</gene>
<sequence>MGKPAATSPSRWFSARAFARRVSGWVSGFLVAAALVAIQPVASAPPASAAPCDAPVSSAVACENTLPGTPQSDWMISGVGDSTIQGYASQMSVNVGETVQFKISTNAKAYHFDVLRLGYYQGNGARKVASNLLPSAALPQSQPACQTFSDTGLIDCGNWAVSASWSVPATAVSGVYVAHLVRNDTGGSSWITFVVRNDASKGSILFQTSDETWQAYNSYGGNSLYQCTVACPPGNPAAYKGAFKVSYNRPFHTALDDSGHSWITSTEIPMIRFMEANGYDLSYQSGLDTASRGSLLLNHRIFVTAGHDEYVSYDQRANIEAARDKGVNIAMFSGNEIFWRTRWEASQAGPSTSGRTLVCYKDTHFNTPTDPVTWTGTYADPRFGTAGGAGNAQNALSGQFFNVNAGTTDITVPAQYSKLRLWRNTPVASLTGSQSATLGAGLGTLGYEWDLDADNGFRPAGLFDLSSTVYGSAQVFTDYGSSIVNNQTATHNLTEYRAASGALVFGAGTVQWSWGLDGFTTGKSPDPTMQQATVNLFADMGAQPATLLAGLVATTSSGDSLPPSSSITSPAAGSAIADGTAVTIKGTASDAGGGVVAGVEVSTDGGTTWHPASGTANWTYSWIAHGSPSTTIRSRAVDDSGNLETPGLGVSVSASCPCSLSGTAAKPAVADAGDPSSTEVGALFYSDVAGTVTGVRFYKAGTNTGTHIGNLWSASGTKLASVTFTGETASGWQSATFSSPVSITAGTKYVISYFAPKGHYTQTTGYFYNNPSPPPAGSGSVDAPPLHFTRSLPGTPNGFYAYSSTSAFPNQIYDAEYYWVDPVFAPAANPVPAVTGTTPGSGATGVAKTVAPTATFNQTVTAASVAFSLKDATGASVTGTTTLGSNGTVATFTPSVALAYSMQYTATVSGATNSTGQSMSGPYSWTFTTAAPPPAPAVTSNSPASGATGVAVSTTPSASFNQAVIASSVTFTLQDGTGASIAGSTSLSADATTAVFTPSSALSYNVTYTATISGATNSTGQTMSNPYSWSFTTAVAPAAPNVSSTSPAAGATGVAVSSTVSAIFDQDVSASSIQFALKDPSGASVAGSVSYSSSTRTATFTPSSALANSTQYTANVSGATNSSGQTMSPYSWSFTTIPAYSCPCTVFPTGATPATASANDPSGVELGMKFQTDTAGQITGVRFYKGNLNTGTHVGNLWSASGTKLATVTFVNESASGWQQAYFSTPVSVSAGTPYVVSYYAPNGGYAYTGNGLVSQQGAPPIYGLASGSSGGNGVYGYGASSSFPTGTYSATNYWVDAVFNPGSPAAPKILGTSPAQAATGVPVTTVVSATFDQAVDPSGASFTLAPSGGPAVAGSTGNVSATGTYTFTPSASLTGSTTYTASVSGVKSSTGQAMPSTVSWSFTTGPAGYSCPCSVFGASTVPANPNVNDPNAVELGMQFTSDVAGSVTAIKFYKGAQNTGTHVGHLWTAAGTLLATVTFSGETMSGWQTATLSSAVAVSANTTYVVSYFAPNGGYSANGAYFTASADSPPLHGLQSTTGHLNGLYRYGSSGFPSSSYNATNYWVDVVFNAS</sequence>
<feature type="domain" description="SbsA Ig-like" evidence="2">
    <location>
        <begin position="935"/>
        <end position="1033"/>
    </location>
</feature>
<dbReference type="InterPro" id="IPR046540">
    <property type="entry name" value="DMFA2_C"/>
</dbReference>
<proteinExistence type="predicted"/>
<evidence type="ECO:0000259" key="3">
    <source>
        <dbReference type="Pfam" id="PF13313"/>
    </source>
</evidence>
<feature type="domain" description="DUF4082" evidence="3">
    <location>
        <begin position="1421"/>
        <end position="1565"/>
    </location>
</feature>
<reference evidence="5 6" key="1">
    <citation type="journal article" date="2019" name="Int. J. Syst. Evol. Microbiol.">
        <title>The Global Catalogue of Microorganisms (GCM) 10K type strain sequencing project: providing services to taxonomists for standard genome sequencing and annotation.</title>
        <authorList>
            <consortium name="The Broad Institute Genomics Platform"/>
            <consortium name="The Broad Institute Genome Sequencing Center for Infectious Disease"/>
            <person name="Wu L."/>
            <person name="Ma J."/>
        </authorList>
    </citation>
    <scope>NUCLEOTIDE SEQUENCE [LARGE SCALE GENOMIC DNA]</scope>
    <source>
        <strain evidence="5 6">JCM 16034</strain>
    </source>
</reference>
<dbReference type="Pfam" id="PF20254">
    <property type="entry name" value="DMFA2_C"/>
    <property type="match status" value="1"/>
</dbReference>
<dbReference type="Proteomes" id="UP001500432">
    <property type="component" value="Unassembled WGS sequence"/>
</dbReference>
<name>A0ABN3BUK3_9MICC</name>
<keyword evidence="1" id="KW-0732">Signal</keyword>
<evidence type="ECO:0000313" key="5">
    <source>
        <dbReference type="EMBL" id="GAA2200412.1"/>
    </source>
</evidence>
<dbReference type="InterPro" id="IPR014755">
    <property type="entry name" value="Cu-Rt/internalin_Ig-like"/>
</dbReference>
<feature type="domain" description="N,N-dimethylformamidase beta subunit-like C-terminal" evidence="4">
    <location>
        <begin position="113"/>
        <end position="517"/>
    </location>
</feature>
<dbReference type="RefSeq" id="WP_344299634.1">
    <property type="nucleotide sequence ID" value="NZ_BAAAQW010000005.1"/>
</dbReference>
<evidence type="ECO:0000313" key="6">
    <source>
        <dbReference type="Proteomes" id="UP001500432"/>
    </source>
</evidence>
<dbReference type="Pfam" id="PF13205">
    <property type="entry name" value="Big_5"/>
    <property type="match status" value="4"/>
</dbReference>
<feature type="domain" description="SbsA Ig-like" evidence="2">
    <location>
        <begin position="1038"/>
        <end position="1136"/>
    </location>
</feature>
<dbReference type="InterPro" id="IPR032812">
    <property type="entry name" value="SbsA_Ig"/>
</dbReference>
<feature type="domain" description="SbsA Ig-like" evidence="2">
    <location>
        <begin position="832"/>
        <end position="929"/>
    </location>
</feature>
<dbReference type="InterPro" id="IPR014756">
    <property type="entry name" value="Ig_E-set"/>
</dbReference>
<dbReference type="Pfam" id="PF17957">
    <property type="entry name" value="Big_7"/>
    <property type="match status" value="1"/>
</dbReference>
<organism evidence="5 6">
    <name type="scientific">Sinomonas flava</name>
    <dbReference type="NCBI Taxonomy" id="496857"/>
    <lineage>
        <taxon>Bacteria</taxon>
        <taxon>Bacillati</taxon>
        <taxon>Actinomycetota</taxon>
        <taxon>Actinomycetes</taxon>
        <taxon>Micrococcales</taxon>
        <taxon>Micrococcaceae</taxon>
        <taxon>Sinomonas</taxon>
    </lineage>
</organism>
<keyword evidence="6" id="KW-1185">Reference proteome</keyword>
<evidence type="ECO:0000259" key="2">
    <source>
        <dbReference type="Pfam" id="PF13205"/>
    </source>
</evidence>
<dbReference type="Gene3D" id="2.60.40.650">
    <property type="match status" value="1"/>
</dbReference>
<feature type="domain" description="DUF4082" evidence="3">
    <location>
        <begin position="1151"/>
        <end position="1296"/>
    </location>
</feature>